<dbReference type="PANTHER" id="PTHR43798">
    <property type="entry name" value="MONOACYLGLYCEROL LIPASE"/>
    <property type="match status" value="1"/>
</dbReference>
<name>A0A2P7RU32_9HYPH</name>
<dbReference type="GO" id="GO:0046464">
    <property type="term" value="P:acylglycerol catabolic process"/>
    <property type="evidence" value="ECO:0007669"/>
    <property type="project" value="TreeGrafter"/>
</dbReference>
<organism evidence="2 3">
    <name type="scientific">Pseudaminobacter soli</name>
    <name type="common">ex Li et al. 2025</name>
    <dbReference type="NCBI Taxonomy" id="1295366"/>
    <lineage>
        <taxon>Bacteria</taxon>
        <taxon>Pseudomonadati</taxon>
        <taxon>Pseudomonadota</taxon>
        <taxon>Alphaproteobacteria</taxon>
        <taxon>Hyphomicrobiales</taxon>
        <taxon>Phyllobacteriaceae</taxon>
        <taxon>Pseudaminobacter</taxon>
    </lineage>
</organism>
<proteinExistence type="predicted"/>
<protein>
    <submittedName>
        <fullName evidence="2">Alpha/beta hydrolase</fullName>
    </submittedName>
</protein>
<evidence type="ECO:0000313" key="2">
    <source>
        <dbReference type="EMBL" id="PSJ53682.1"/>
    </source>
</evidence>
<evidence type="ECO:0000313" key="3">
    <source>
        <dbReference type="Proteomes" id="UP000240653"/>
    </source>
</evidence>
<dbReference type="PRINTS" id="PR00111">
    <property type="entry name" value="ABHYDROLASE"/>
</dbReference>
<dbReference type="GO" id="GO:0047372">
    <property type="term" value="F:monoacylglycerol lipase activity"/>
    <property type="evidence" value="ECO:0007669"/>
    <property type="project" value="TreeGrafter"/>
</dbReference>
<dbReference type="GO" id="GO:0016020">
    <property type="term" value="C:membrane"/>
    <property type="evidence" value="ECO:0007669"/>
    <property type="project" value="TreeGrafter"/>
</dbReference>
<feature type="domain" description="AB hydrolase-1" evidence="1">
    <location>
        <begin position="15"/>
        <end position="243"/>
    </location>
</feature>
<dbReference type="Pfam" id="PF12697">
    <property type="entry name" value="Abhydrolase_6"/>
    <property type="match status" value="1"/>
</dbReference>
<sequence length="252" mass="26760">MTLFARVHGSGSPVIVLLHGFGAFSGVWHRIAENLGKQHRVIAYDLPGHAQSLDWPEVPSPKAAARAVLADLEARGIEKAHFVGHSMGGAIATLAALSSPERVASLTLLAPGGFGEVINGPLLRRFGAATSAEELRDCLVAMATPDFSPSPEAVEPLVAMRAQAGQKEMLEKIADAIARDGRQGVIPPDWLATLSMPVMVAWGTEDPMLPFSQTSTLPPHFRLEPLPGAGHMLIEERPDLVADLIRRAIGSA</sequence>
<dbReference type="InterPro" id="IPR050266">
    <property type="entry name" value="AB_hydrolase_sf"/>
</dbReference>
<accession>A0A2P7RU32</accession>
<dbReference type="Gene3D" id="3.40.50.1820">
    <property type="entry name" value="alpha/beta hydrolase"/>
    <property type="match status" value="1"/>
</dbReference>
<dbReference type="InterPro" id="IPR000073">
    <property type="entry name" value="AB_hydrolase_1"/>
</dbReference>
<dbReference type="PANTHER" id="PTHR43798:SF5">
    <property type="entry name" value="MONOACYLGLYCEROL LIPASE ABHD6"/>
    <property type="match status" value="1"/>
</dbReference>
<dbReference type="OrthoDB" id="9804723at2"/>
<dbReference type="SUPFAM" id="SSF53474">
    <property type="entry name" value="alpha/beta-Hydrolases"/>
    <property type="match status" value="1"/>
</dbReference>
<dbReference type="RefSeq" id="WP_106727301.1">
    <property type="nucleotide sequence ID" value="NZ_PXYL01000029.1"/>
</dbReference>
<keyword evidence="3" id="KW-1185">Reference proteome</keyword>
<reference evidence="2 3" key="1">
    <citation type="submission" date="2018-03" db="EMBL/GenBank/DDBJ databases">
        <title>The draft genome of Mesorhizobium soli JCM 19897.</title>
        <authorList>
            <person name="Li L."/>
            <person name="Liu L."/>
            <person name="Liang L."/>
            <person name="Wang T."/>
            <person name="Zhang X."/>
        </authorList>
    </citation>
    <scope>NUCLEOTIDE SEQUENCE [LARGE SCALE GENOMIC DNA]</scope>
    <source>
        <strain evidence="2 3">JCM 19897</strain>
    </source>
</reference>
<dbReference type="EMBL" id="PXYL01000029">
    <property type="protein sequence ID" value="PSJ53682.1"/>
    <property type="molecule type" value="Genomic_DNA"/>
</dbReference>
<dbReference type="InterPro" id="IPR029058">
    <property type="entry name" value="AB_hydrolase_fold"/>
</dbReference>
<gene>
    <name evidence="2" type="ORF">C7I85_28075</name>
</gene>
<keyword evidence="2" id="KW-0378">Hydrolase</keyword>
<evidence type="ECO:0000259" key="1">
    <source>
        <dbReference type="Pfam" id="PF12697"/>
    </source>
</evidence>
<dbReference type="AlphaFoldDB" id="A0A2P7RU32"/>
<comment type="caution">
    <text evidence="2">The sequence shown here is derived from an EMBL/GenBank/DDBJ whole genome shotgun (WGS) entry which is preliminary data.</text>
</comment>
<dbReference type="Proteomes" id="UP000240653">
    <property type="component" value="Unassembled WGS sequence"/>
</dbReference>